<dbReference type="Pfam" id="PF13439">
    <property type="entry name" value="Glyco_transf_4"/>
    <property type="match status" value="1"/>
</dbReference>
<evidence type="ECO:0000313" key="4">
    <source>
        <dbReference type="Proteomes" id="UP000779900"/>
    </source>
</evidence>
<proteinExistence type="predicted"/>
<protein>
    <submittedName>
        <fullName evidence="3">Glycosyltransferase family 4 protein</fullName>
    </submittedName>
</protein>
<feature type="domain" description="Glycosyl transferase family 1" evidence="1">
    <location>
        <begin position="207"/>
        <end position="362"/>
    </location>
</feature>
<dbReference type="Proteomes" id="UP000779900">
    <property type="component" value="Unassembled WGS sequence"/>
</dbReference>
<evidence type="ECO:0000313" key="3">
    <source>
        <dbReference type="EMBL" id="MBM3330840.1"/>
    </source>
</evidence>
<dbReference type="AlphaFoldDB" id="A0A938BQP9"/>
<dbReference type="Gene3D" id="3.40.50.2000">
    <property type="entry name" value="Glycogen Phosphorylase B"/>
    <property type="match status" value="2"/>
</dbReference>
<dbReference type="SUPFAM" id="SSF53756">
    <property type="entry name" value="UDP-Glycosyltransferase/glycogen phosphorylase"/>
    <property type="match status" value="1"/>
</dbReference>
<feature type="domain" description="Glycosyltransferase subfamily 4-like N-terminal" evidence="2">
    <location>
        <begin position="27"/>
        <end position="191"/>
    </location>
</feature>
<reference evidence="3" key="1">
    <citation type="submission" date="2019-03" db="EMBL/GenBank/DDBJ databases">
        <title>Lake Tanganyika Metagenome-Assembled Genomes (MAGs).</title>
        <authorList>
            <person name="Tran P."/>
        </authorList>
    </citation>
    <scope>NUCLEOTIDE SEQUENCE</scope>
    <source>
        <strain evidence="3">K_DeepCast_150m_m2_040</strain>
    </source>
</reference>
<dbReference type="CDD" id="cd03801">
    <property type="entry name" value="GT4_PimA-like"/>
    <property type="match status" value="1"/>
</dbReference>
<name>A0A938BQP9_UNCW3</name>
<accession>A0A938BQP9</accession>
<evidence type="ECO:0000259" key="1">
    <source>
        <dbReference type="Pfam" id="PF00534"/>
    </source>
</evidence>
<sequence>MTQDKGRGTKDRLRICLVSAAYRPYPSGVSEHVHHLAEGLRDLVQDVNILTTTFSGFGDCQTSLPVTRFGRAMLIPMNRSYATVPVGLRMPGEVRRFLAEGGFDVVHCHGLFWPEISYWAIRHSRSVNLITFLTAGFKIQTTGASTFRFLFRQQLAKIHGRIAISQRAREAAEPYVPGEFRIIPCGIDLNRFRPALSPGTPGHRNPASPTILFLGRLDARKGIETLLRALPRVLKSIPGVRLAVVGRGPVEPRARRICGELGIAASVDFLGVAHPEELPRHYANCDVYCAPGLGGETLGIVLLEAMASGTPVVASRIPGYDETVRDGVDGILVPPGDADALAAALIRVLTDETQRRALTDAGLRRAQEYAWPKIAQRTLEFYQELLKTRPV</sequence>
<evidence type="ECO:0000259" key="2">
    <source>
        <dbReference type="Pfam" id="PF13439"/>
    </source>
</evidence>
<dbReference type="EMBL" id="VGIR01000012">
    <property type="protein sequence ID" value="MBM3330840.1"/>
    <property type="molecule type" value="Genomic_DNA"/>
</dbReference>
<gene>
    <name evidence="3" type="ORF">FJY68_03180</name>
</gene>
<dbReference type="GO" id="GO:0016757">
    <property type="term" value="F:glycosyltransferase activity"/>
    <property type="evidence" value="ECO:0007669"/>
    <property type="project" value="InterPro"/>
</dbReference>
<dbReference type="InterPro" id="IPR001296">
    <property type="entry name" value="Glyco_trans_1"/>
</dbReference>
<dbReference type="InterPro" id="IPR028098">
    <property type="entry name" value="Glyco_trans_4-like_N"/>
</dbReference>
<dbReference type="PANTHER" id="PTHR45947:SF3">
    <property type="entry name" value="SULFOQUINOVOSYL TRANSFERASE SQD2"/>
    <property type="match status" value="1"/>
</dbReference>
<comment type="caution">
    <text evidence="3">The sequence shown here is derived from an EMBL/GenBank/DDBJ whole genome shotgun (WGS) entry which is preliminary data.</text>
</comment>
<organism evidence="3 4">
    <name type="scientific">candidate division WOR-3 bacterium</name>
    <dbReference type="NCBI Taxonomy" id="2052148"/>
    <lineage>
        <taxon>Bacteria</taxon>
        <taxon>Bacteria division WOR-3</taxon>
    </lineage>
</organism>
<dbReference type="PANTHER" id="PTHR45947">
    <property type="entry name" value="SULFOQUINOVOSYL TRANSFERASE SQD2"/>
    <property type="match status" value="1"/>
</dbReference>
<dbReference type="Pfam" id="PF00534">
    <property type="entry name" value="Glycos_transf_1"/>
    <property type="match status" value="1"/>
</dbReference>
<dbReference type="InterPro" id="IPR050194">
    <property type="entry name" value="Glycosyltransferase_grp1"/>
</dbReference>